<evidence type="ECO:0000313" key="9">
    <source>
        <dbReference type="EMBL" id="ADY53670.1"/>
    </source>
</evidence>
<evidence type="ECO:0000256" key="3">
    <source>
        <dbReference type="ARBA" id="ARBA00022475"/>
    </source>
</evidence>
<dbReference type="OrthoDB" id="9807274at2"/>
<organism evidence="9 10">
    <name type="scientific">Pseudopedobacter saltans (strain ATCC 51119 / DSM 12145 / JCM 21818 / CCUG 39354 / LMG 10337 / NBRC 100064 / NCIMB 13643)</name>
    <name type="common">Pedobacter saltans</name>
    <dbReference type="NCBI Taxonomy" id="762903"/>
    <lineage>
        <taxon>Bacteria</taxon>
        <taxon>Pseudomonadati</taxon>
        <taxon>Bacteroidota</taxon>
        <taxon>Sphingobacteriia</taxon>
        <taxon>Sphingobacteriales</taxon>
        <taxon>Sphingobacteriaceae</taxon>
        <taxon>Pseudopedobacter</taxon>
    </lineage>
</organism>
<dbReference type="SUPFAM" id="SSF103473">
    <property type="entry name" value="MFS general substrate transporter"/>
    <property type="match status" value="1"/>
</dbReference>
<dbReference type="InterPro" id="IPR036259">
    <property type="entry name" value="MFS_trans_sf"/>
</dbReference>
<reference evidence="10" key="2">
    <citation type="submission" date="2011-02" db="EMBL/GenBank/DDBJ databases">
        <title>The complete genome of Pedobacter saltans DSM 12145.</title>
        <authorList>
            <consortium name="US DOE Joint Genome Institute (JGI-PGF)"/>
            <person name="Lucas S."/>
            <person name="Copeland A."/>
            <person name="Lapidus A."/>
            <person name="Bruce D."/>
            <person name="Goodwin L."/>
            <person name="Pitluck S."/>
            <person name="Kyrpides N."/>
            <person name="Mavromatis K."/>
            <person name="Pagani I."/>
            <person name="Ivanova N."/>
            <person name="Ovchinnikova G."/>
            <person name="Lu M."/>
            <person name="Detter J.C."/>
            <person name="Han C."/>
            <person name="Land M."/>
            <person name="Hauser L."/>
            <person name="Markowitz V."/>
            <person name="Cheng J.-F."/>
            <person name="Hugenholtz P."/>
            <person name="Woyke T."/>
            <person name="Wu D."/>
            <person name="Tindall B."/>
            <person name="Pomrenke H.G."/>
            <person name="Brambilla E."/>
            <person name="Klenk H.-P."/>
            <person name="Eisen J.A."/>
        </authorList>
    </citation>
    <scope>NUCLEOTIDE SEQUENCE [LARGE SCALE GENOMIC DNA]</scope>
    <source>
        <strain evidence="10">ATCC 51119 / DSM 12145 / JCM 21818 / LMG 10337 / NBRC 100064 / NCIMB 13643</strain>
    </source>
</reference>
<feature type="domain" description="Major facilitator superfamily (MFS) profile" evidence="8">
    <location>
        <begin position="15"/>
        <end position="458"/>
    </location>
</feature>
<dbReference type="GO" id="GO:0005886">
    <property type="term" value="C:plasma membrane"/>
    <property type="evidence" value="ECO:0007669"/>
    <property type="project" value="UniProtKB-SubCell"/>
</dbReference>
<comment type="subcellular location">
    <subcellularLocation>
        <location evidence="1">Cell membrane</location>
        <topology evidence="1">Multi-pass membrane protein</topology>
    </subcellularLocation>
</comment>
<feature type="transmembrane region" description="Helical" evidence="7">
    <location>
        <begin position="80"/>
        <end position="100"/>
    </location>
</feature>
<dbReference type="Proteomes" id="UP000000310">
    <property type="component" value="Chromosome"/>
</dbReference>
<dbReference type="Gene3D" id="1.20.1250.20">
    <property type="entry name" value="MFS general substrate transporter like domains"/>
    <property type="match status" value="1"/>
</dbReference>
<dbReference type="InterPro" id="IPR020846">
    <property type="entry name" value="MFS_dom"/>
</dbReference>
<feature type="transmembrane region" description="Helical" evidence="7">
    <location>
        <begin position="227"/>
        <end position="246"/>
    </location>
</feature>
<keyword evidence="2" id="KW-0813">Transport</keyword>
<evidence type="ECO:0000313" key="10">
    <source>
        <dbReference type="Proteomes" id="UP000000310"/>
    </source>
</evidence>
<sequence length="471" mass="51134">MTETTLFDQRSRKFLPWIAALAFFMQSLDGTILNTALPAIAKDLNHSALDMQSVIISYTLTLAVLIPVSGWMADKFGTKTTFTIAVALFTIGSLCCSLAGNLPQLVFSRILQGIGGAMMVPVARLTILYAYPKKLLLRVLNFVIIPGMVGPLLGPSLGGFIVDFASWHWIFLINIPIGIIGIFMAGYAMPNFKRETGVFDFLGFIFFSGALTLITLAMEIGNGGKGNTVYLIGFITLSGLLIFSYIQHALKTKNPLIKLELFNIRTLRIGLIGSLSTRLGIGGFPLLLPLMLQIGLGYPAAISGLMLIPSAAANLFTKTIVTKIVKKLGYRRTLVGNTILLAIIIALFSLPNQNTPLYMLIPLLLLYGMISSVQFTSMNTISVADLDKDTSSEGNSMIAVTQQLSISFGISITSFLLNLMHNIPSQSNITAFKYTFIILGIITALSSLVFTRLRKTDGDNLSGHRTGEDHS</sequence>
<dbReference type="STRING" id="762903.Pedsa_3132"/>
<feature type="transmembrane region" description="Helical" evidence="7">
    <location>
        <begin position="333"/>
        <end position="351"/>
    </location>
</feature>
<dbReference type="PANTHER" id="PTHR42718">
    <property type="entry name" value="MAJOR FACILITATOR SUPERFAMILY MULTIDRUG TRANSPORTER MFSC"/>
    <property type="match status" value="1"/>
</dbReference>
<dbReference type="RefSeq" id="WP_013634155.1">
    <property type="nucleotide sequence ID" value="NC_015177.1"/>
</dbReference>
<evidence type="ECO:0000256" key="7">
    <source>
        <dbReference type="SAM" id="Phobius"/>
    </source>
</evidence>
<dbReference type="EMBL" id="CP002545">
    <property type="protein sequence ID" value="ADY53670.1"/>
    <property type="molecule type" value="Genomic_DNA"/>
</dbReference>
<feature type="transmembrane region" description="Helical" evidence="7">
    <location>
        <begin position="106"/>
        <end position="127"/>
    </location>
</feature>
<evidence type="ECO:0000256" key="4">
    <source>
        <dbReference type="ARBA" id="ARBA00022692"/>
    </source>
</evidence>
<protein>
    <submittedName>
        <fullName evidence="9">Drug resistance transporter, EmrB/QacA subfamily</fullName>
    </submittedName>
</protein>
<dbReference type="PROSITE" id="PS50850">
    <property type="entry name" value="MFS"/>
    <property type="match status" value="1"/>
</dbReference>
<keyword evidence="3" id="KW-1003">Cell membrane</keyword>
<dbReference type="InterPro" id="IPR004638">
    <property type="entry name" value="EmrB-like"/>
</dbReference>
<feature type="transmembrane region" description="Helical" evidence="7">
    <location>
        <begin position="267"/>
        <end position="288"/>
    </location>
</feature>
<feature type="transmembrane region" description="Helical" evidence="7">
    <location>
        <begin position="167"/>
        <end position="189"/>
    </location>
</feature>
<feature type="transmembrane region" description="Helical" evidence="7">
    <location>
        <begin position="139"/>
        <end position="161"/>
    </location>
</feature>
<feature type="transmembrane region" description="Helical" evidence="7">
    <location>
        <begin position="300"/>
        <end position="321"/>
    </location>
</feature>
<keyword evidence="6 7" id="KW-0472">Membrane</keyword>
<dbReference type="Gene3D" id="1.20.1720.10">
    <property type="entry name" value="Multidrug resistance protein D"/>
    <property type="match status" value="1"/>
</dbReference>
<dbReference type="PRINTS" id="PR01036">
    <property type="entry name" value="TCRTETB"/>
</dbReference>
<dbReference type="CDD" id="cd17503">
    <property type="entry name" value="MFS_LmrB_MDR_like"/>
    <property type="match status" value="1"/>
</dbReference>
<feature type="transmembrane region" description="Helical" evidence="7">
    <location>
        <begin position="54"/>
        <end position="73"/>
    </location>
</feature>
<evidence type="ECO:0000256" key="6">
    <source>
        <dbReference type="ARBA" id="ARBA00023136"/>
    </source>
</evidence>
<reference evidence="9 10" key="1">
    <citation type="journal article" date="2011" name="Stand. Genomic Sci.">
        <title>Complete genome sequence of the gliding, heparinolytic Pedobacter saltans type strain (113).</title>
        <authorList>
            <person name="Liolios K."/>
            <person name="Sikorski J."/>
            <person name="Lu M."/>
            <person name="Nolan M."/>
            <person name="Lapidus A."/>
            <person name="Lucas S."/>
            <person name="Hammon N."/>
            <person name="Deshpande S."/>
            <person name="Cheng J.F."/>
            <person name="Tapia R."/>
            <person name="Han C."/>
            <person name="Goodwin L."/>
            <person name="Pitluck S."/>
            <person name="Huntemann M."/>
            <person name="Ivanova N."/>
            <person name="Pagani I."/>
            <person name="Mavromatis K."/>
            <person name="Ovchinikova G."/>
            <person name="Pati A."/>
            <person name="Chen A."/>
            <person name="Palaniappan K."/>
            <person name="Land M."/>
            <person name="Hauser L."/>
            <person name="Brambilla E.M."/>
            <person name="Kotsyurbenko O."/>
            <person name="Rohde M."/>
            <person name="Tindall B.J."/>
            <person name="Abt B."/>
            <person name="Goker M."/>
            <person name="Detter J.C."/>
            <person name="Woyke T."/>
            <person name="Bristow J."/>
            <person name="Eisen J.A."/>
            <person name="Markowitz V."/>
            <person name="Hugenholtz P."/>
            <person name="Klenk H.P."/>
            <person name="Kyrpides N.C."/>
        </authorList>
    </citation>
    <scope>NUCLEOTIDE SEQUENCE [LARGE SCALE GENOMIC DNA]</scope>
    <source>
        <strain evidence="10">ATCC 51119 / DSM 12145 / JCM 21818 / LMG 10337 / NBRC 100064 / NCIMB 13643</strain>
    </source>
</reference>
<keyword evidence="5 7" id="KW-1133">Transmembrane helix</keyword>
<evidence type="ECO:0000259" key="8">
    <source>
        <dbReference type="PROSITE" id="PS50850"/>
    </source>
</evidence>
<keyword evidence="10" id="KW-1185">Reference proteome</keyword>
<dbReference type="PANTHER" id="PTHR42718:SF46">
    <property type="entry name" value="BLR6921 PROTEIN"/>
    <property type="match status" value="1"/>
</dbReference>
<evidence type="ECO:0000256" key="2">
    <source>
        <dbReference type="ARBA" id="ARBA00022448"/>
    </source>
</evidence>
<dbReference type="InterPro" id="IPR011701">
    <property type="entry name" value="MFS"/>
</dbReference>
<dbReference type="NCBIfam" id="TIGR00711">
    <property type="entry name" value="efflux_EmrB"/>
    <property type="match status" value="1"/>
</dbReference>
<evidence type="ECO:0000256" key="1">
    <source>
        <dbReference type="ARBA" id="ARBA00004651"/>
    </source>
</evidence>
<dbReference type="eggNOG" id="COG2814">
    <property type="taxonomic scope" value="Bacteria"/>
</dbReference>
<dbReference type="Pfam" id="PF07690">
    <property type="entry name" value="MFS_1"/>
    <property type="match status" value="1"/>
</dbReference>
<dbReference type="GO" id="GO:0022857">
    <property type="term" value="F:transmembrane transporter activity"/>
    <property type="evidence" value="ECO:0007669"/>
    <property type="project" value="InterPro"/>
</dbReference>
<proteinExistence type="predicted"/>
<gene>
    <name evidence="9" type="ordered locus">Pedsa_3132</name>
</gene>
<evidence type="ECO:0000256" key="5">
    <source>
        <dbReference type="ARBA" id="ARBA00022989"/>
    </source>
</evidence>
<dbReference type="KEGG" id="psn:Pedsa_3132"/>
<keyword evidence="4 7" id="KW-0812">Transmembrane</keyword>
<feature type="transmembrane region" description="Helical" evidence="7">
    <location>
        <begin position="397"/>
        <end position="419"/>
    </location>
</feature>
<dbReference type="HOGENOM" id="CLU_000960_28_0_10"/>
<feature type="transmembrane region" description="Helical" evidence="7">
    <location>
        <begin position="201"/>
        <end position="221"/>
    </location>
</feature>
<accession>F0SAP9</accession>
<dbReference type="AlphaFoldDB" id="F0SAP9"/>
<feature type="transmembrane region" description="Helical" evidence="7">
    <location>
        <begin position="431"/>
        <end position="450"/>
    </location>
</feature>
<feature type="transmembrane region" description="Helical" evidence="7">
    <location>
        <begin position="357"/>
        <end position="376"/>
    </location>
</feature>
<dbReference type="NCBIfam" id="NF007799">
    <property type="entry name" value="PRK10504.1"/>
    <property type="match status" value="1"/>
</dbReference>
<name>F0SAP9_PSESL</name>